<feature type="transmembrane region" description="Helical" evidence="1">
    <location>
        <begin position="21"/>
        <end position="39"/>
    </location>
</feature>
<gene>
    <name evidence="2" type="ORF">HPSA50_1890</name>
</gene>
<keyword evidence="1" id="KW-0472">Membrane</keyword>
<reference evidence="2 3" key="1">
    <citation type="journal article" date="2013" name="Genome Announc.">
        <title>Genome Sequences of Three hpAfrica2 Strains of Helicobacter pylori.</title>
        <authorList>
            <person name="Duncan S.S."/>
            <person name="Bertoli M.T."/>
            <person name="Kersulyte D."/>
            <person name="Valk P.L."/>
            <person name="Tamma S."/>
            <person name="Segal I."/>
            <person name="McClain M.S."/>
            <person name="Cover T.L."/>
            <person name="Berg D.E."/>
        </authorList>
    </citation>
    <scope>NUCLEOTIDE SEQUENCE [LARGE SCALE GENOMIC DNA]</scope>
    <source>
        <strain evidence="2 3">SouthAfrica50</strain>
    </source>
</reference>
<protein>
    <submittedName>
        <fullName evidence="2">Putative membrane protein</fullName>
    </submittedName>
</protein>
<comment type="caution">
    <text evidence="2">The sequence shown here is derived from an EMBL/GenBank/DDBJ whole genome shotgun (WGS) entry which is preliminary data.</text>
</comment>
<evidence type="ECO:0000256" key="1">
    <source>
        <dbReference type="SAM" id="Phobius"/>
    </source>
</evidence>
<dbReference type="AlphaFoldDB" id="T2SA16"/>
<name>T2SA16_HELPX</name>
<organism evidence="2 3">
    <name type="scientific">Helicobacter pylori SouthAfrica50</name>
    <dbReference type="NCBI Taxonomy" id="1352357"/>
    <lineage>
        <taxon>Bacteria</taxon>
        <taxon>Pseudomonadati</taxon>
        <taxon>Campylobacterota</taxon>
        <taxon>Epsilonproteobacteria</taxon>
        <taxon>Campylobacterales</taxon>
        <taxon>Helicobacteraceae</taxon>
        <taxon>Helicobacter</taxon>
    </lineage>
</organism>
<sequence>MYLKAILRSIGGFFGSFSSNTSFIFSFISSFFLVSSFIFF</sequence>
<evidence type="ECO:0000313" key="3">
    <source>
        <dbReference type="Proteomes" id="UP000015816"/>
    </source>
</evidence>
<evidence type="ECO:0000313" key="2">
    <source>
        <dbReference type="EMBL" id="EQD89561.1"/>
    </source>
</evidence>
<dbReference type="EMBL" id="AVNI01000002">
    <property type="protein sequence ID" value="EQD89561.1"/>
    <property type="molecule type" value="Genomic_DNA"/>
</dbReference>
<proteinExistence type="predicted"/>
<accession>T2SA16</accession>
<keyword evidence="1" id="KW-1133">Transmembrane helix</keyword>
<dbReference type="Proteomes" id="UP000015816">
    <property type="component" value="Unassembled WGS sequence"/>
</dbReference>
<keyword evidence="1" id="KW-0812">Transmembrane</keyword>